<dbReference type="EMBL" id="QVTD01000024">
    <property type="protein sequence ID" value="RFU60590.1"/>
    <property type="molecule type" value="Genomic_DNA"/>
</dbReference>
<protein>
    <submittedName>
        <fullName evidence="1">Uncharacterized protein</fullName>
    </submittedName>
</protein>
<dbReference type="AlphaFoldDB" id="A0A372L6F9"/>
<keyword evidence="2" id="KW-1185">Reference proteome</keyword>
<dbReference type="Proteomes" id="UP000262939">
    <property type="component" value="Unassembled WGS sequence"/>
</dbReference>
<reference evidence="1 2" key="1">
    <citation type="submission" date="2018-08" db="EMBL/GenBank/DDBJ databases">
        <title>Bacillus chawlae sp. nov., Bacillus glennii sp. nov., and Bacillus saganii sp. nov. Isolated from the Vehicle Assembly Building at Kennedy Space Center where the Viking Spacecraft were Assembled.</title>
        <authorList>
            <person name="Seuylemezian A."/>
            <person name="Vaishampayan P."/>
        </authorList>
    </citation>
    <scope>NUCLEOTIDE SEQUENCE [LARGE SCALE GENOMIC DNA]</scope>
    <source>
        <strain evidence="1 2">V44-8</strain>
    </source>
</reference>
<gene>
    <name evidence="1" type="ORF">D0466_21315</name>
</gene>
<dbReference type="RefSeq" id="WP_117324540.1">
    <property type="nucleotide sequence ID" value="NZ_QVTD01000024.1"/>
</dbReference>
<name>A0A372L6F9_9BACI</name>
<evidence type="ECO:0000313" key="1">
    <source>
        <dbReference type="EMBL" id="RFU60590.1"/>
    </source>
</evidence>
<accession>A0A372L6F9</accession>
<proteinExistence type="predicted"/>
<comment type="caution">
    <text evidence="1">The sequence shown here is derived from an EMBL/GenBank/DDBJ whole genome shotgun (WGS) entry which is preliminary data.</text>
</comment>
<dbReference type="OrthoDB" id="2680365at2"/>
<organism evidence="1 2">
    <name type="scientific">Peribacillus glennii</name>
    <dbReference type="NCBI Taxonomy" id="2303991"/>
    <lineage>
        <taxon>Bacteria</taxon>
        <taxon>Bacillati</taxon>
        <taxon>Bacillota</taxon>
        <taxon>Bacilli</taxon>
        <taxon>Bacillales</taxon>
        <taxon>Bacillaceae</taxon>
        <taxon>Peribacillus</taxon>
    </lineage>
</organism>
<sequence length="77" mass="8414">MIFAPMVVNILAYKINAVDNGAAVNMGPIQQLDFFVSYKRNQGVGEQNGDFSPYFLPFCLLVDADLSDSPAIKNSVI</sequence>
<evidence type="ECO:0000313" key="2">
    <source>
        <dbReference type="Proteomes" id="UP000262939"/>
    </source>
</evidence>